<dbReference type="InterPro" id="IPR039448">
    <property type="entry name" value="Beta_helix"/>
</dbReference>
<dbReference type="InterPro" id="IPR006626">
    <property type="entry name" value="PbH1"/>
</dbReference>
<reference evidence="2" key="2">
    <citation type="submission" date="2021-08" db="EMBL/GenBank/DDBJ databases">
        <authorList>
            <person name="Tani A."/>
            <person name="Ola A."/>
            <person name="Ogura Y."/>
            <person name="Katsura K."/>
            <person name="Hayashi T."/>
        </authorList>
    </citation>
    <scope>NUCLEOTIDE SEQUENCE</scope>
    <source>
        <strain evidence="2">NBRC 15689</strain>
    </source>
</reference>
<accession>A0ABQ4TEC8</accession>
<dbReference type="InterPro" id="IPR012334">
    <property type="entry name" value="Pectin_lyas_fold"/>
</dbReference>
<feature type="domain" description="Right handed beta helix" evidence="1">
    <location>
        <begin position="161"/>
        <end position="316"/>
    </location>
</feature>
<organism evidence="2 3">
    <name type="scientific">Methylobacterium organophilum</name>
    <dbReference type="NCBI Taxonomy" id="410"/>
    <lineage>
        <taxon>Bacteria</taxon>
        <taxon>Pseudomonadati</taxon>
        <taxon>Pseudomonadota</taxon>
        <taxon>Alphaproteobacteria</taxon>
        <taxon>Hyphomicrobiales</taxon>
        <taxon>Methylobacteriaceae</taxon>
        <taxon>Methylobacterium</taxon>
    </lineage>
</organism>
<name>A0ABQ4TEC8_METOR</name>
<keyword evidence="3" id="KW-1185">Reference proteome</keyword>
<evidence type="ECO:0000259" key="1">
    <source>
        <dbReference type="Pfam" id="PF13229"/>
    </source>
</evidence>
<comment type="caution">
    <text evidence="2">The sequence shown here is derived from an EMBL/GenBank/DDBJ whole genome shotgun (WGS) entry which is preliminary data.</text>
</comment>
<proteinExistence type="predicted"/>
<evidence type="ECO:0000313" key="3">
    <source>
        <dbReference type="Proteomes" id="UP001055156"/>
    </source>
</evidence>
<dbReference type="EMBL" id="BPQV01000016">
    <property type="protein sequence ID" value="GJE29441.1"/>
    <property type="molecule type" value="Genomic_DNA"/>
</dbReference>
<reference evidence="2" key="1">
    <citation type="journal article" date="2021" name="Front. Microbiol.">
        <title>Comprehensive Comparative Genomics and Phenotyping of Methylobacterium Species.</title>
        <authorList>
            <person name="Alessa O."/>
            <person name="Ogura Y."/>
            <person name="Fujitani Y."/>
            <person name="Takami H."/>
            <person name="Hayashi T."/>
            <person name="Sahin N."/>
            <person name="Tani A."/>
        </authorList>
    </citation>
    <scope>NUCLEOTIDE SEQUENCE</scope>
    <source>
        <strain evidence="2">NBRC 15689</strain>
    </source>
</reference>
<gene>
    <name evidence="2" type="ORF">LKMONMHP_4322</name>
</gene>
<dbReference type="RefSeq" id="WP_238313991.1">
    <property type="nucleotide sequence ID" value="NZ_BPQV01000016.1"/>
</dbReference>
<sequence>MSDRQTALVLVGLLGLSAGALVLATANRPAQGRVSLEVGRGGVPAANAPETAGLLGPVGPKEIACQGIEVRPGDGLQGIAEMAGAGATLCLQPGTYRGQHVSPLPLQSFIGLKGAILDGGNRVRRAFDGSARNVVIRNLAIRNYTAGSQDAPVFAGHGLGWRVLDNEIDHNAGIGVSTGADTVVSGNFLHHNGQAGYGTPTAGAPRIENNEIAFNNAEKKFDPAFEAGGGKISLSNGAVVRHNWVHDNGGPGIWTDIDNTNYTADWNLVENNCCGGIFHEISWTAAIRHNVVRNNSGPTCPGWLWCGGILIAASGGTKGGVIDIADNTVVSDGATKGNGIALIQQARQSGKFGTHLLQNIHIHDNTIDLSAGGASGLVQDTGDLALFSERNIRMDRNTYIIGANPSPFAWANGTGGEAFIREHGQETSGRFR</sequence>
<evidence type="ECO:0000313" key="2">
    <source>
        <dbReference type="EMBL" id="GJE29441.1"/>
    </source>
</evidence>
<dbReference type="SMART" id="SM00710">
    <property type="entry name" value="PbH1"/>
    <property type="match status" value="5"/>
</dbReference>
<dbReference type="Gene3D" id="2.160.20.10">
    <property type="entry name" value="Single-stranded right-handed beta-helix, Pectin lyase-like"/>
    <property type="match status" value="1"/>
</dbReference>
<dbReference type="Pfam" id="PF13229">
    <property type="entry name" value="Beta_helix"/>
    <property type="match status" value="1"/>
</dbReference>
<dbReference type="Proteomes" id="UP001055156">
    <property type="component" value="Unassembled WGS sequence"/>
</dbReference>
<dbReference type="InterPro" id="IPR011050">
    <property type="entry name" value="Pectin_lyase_fold/virulence"/>
</dbReference>
<protein>
    <recommendedName>
        <fullName evidence="1">Right handed beta helix domain-containing protein</fullName>
    </recommendedName>
</protein>
<dbReference type="SUPFAM" id="SSF51126">
    <property type="entry name" value="Pectin lyase-like"/>
    <property type="match status" value="1"/>
</dbReference>